<evidence type="ECO:0000313" key="7">
    <source>
        <dbReference type="Ensembl" id="ENSCSEP00000031920.1"/>
    </source>
</evidence>
<dbReference type="InParanoid" id="A0A3P8X4B4"/>
<evidence type="ECO:0000256" key="3">
    <source>
        <dbReference type="ARBA" id="ARBA00022833"/>
    </source>
</evidence>
<dbReference type="InterPro" id="IPR038441">
    <property type="entry name" value="THAP_Znf_sf"/>
</dbReference>
<dbReference type="SMART" id="SM00980">
    <property type="entry name" value="THAP"/>
    <property type="match status" value="1"/>
</dbReference>
<evidence type="ECO:0000313" key="8">
    <source>
        <dbReference type="Proteomes" id="UP000265120"/>
    </source>
</evidence>
<dbReference type="InterPro" id="IPR006612">
    <property type="entry name" value="THAP_Znf"/>
</dbReference>
<keyword evidence="2 5" id="KW-0863">Zinc-finger</keyword>
<dbReference type="Pfam" id="PF05485">
    <property type="entry name" value="THAP"/>
    <property type="match status" value="1"/>
</dbReference>
<protein>
    <recommendedName>
        <fullName evidence="6">THAP-type domain-containing protein</fullName>
    </recommendedName>
</protein>
<dbReference type="Ensembl" id="ENSCSET00000032331.1">
    <property type="protein sequence ID" value="ENSCSEP00000031920.1"/>
    <property type="gene ID" value="ENSCSEG00000020474.1"/>
</dbReference>
<evidence type="ECO:0000256" key="5">
    <source>
        <dbReference type="PROSITE-ProRule" id="PRU00309"/>
    </source>
</evidence>
<keyword evidence="3" id="KW-0862">Zinc</keyword>
<evidence type="ECO:0000259" key="6">
    <source>
        <dbReference type="PROSITE" id="PS50950"/>
    </source>
</evidence>
<name>A0A3P8X4B4_CYNSE</name>
<dbReference type="OMA" id="EPRRTEW"/>
<dbReference type="GeneTree" id="ENSGT00940000177236"/>
<keyword evidence="4 5" id="KW-0238">DNA-binding</keyword>
<evidence type="ECO:0000256" key="4">
    <source>
        <dbReference type="ARBA" id="ARBA00023125"/>
    </source>
</evidence>
<feature type="domain" description="THAP-type" evidence="6">
    <location>
        <begin position="1"/>
        <end position="80"/>
    </location>
</feature>
<dbReference type="PANTHER" id="PTHR46927:SF3">
    <property type="entry name" value="THAP-TYPE DOMAIN-CONTAINING PROTEIN"/>
    <property type="match status" value="1"/>
</dbReference>
<proteinExistence type="predicted"/>
<accession>A0A3P8X4B4</accession>
<dbReference type="SUPFAM" id="SSF57716">
    <property type="entry name" value="Glucocorticoid receptor-like (DNA-binding domain)"/>
    <property type="match status" value="1"/>
</dbReference>
<dbReference type="AlphaFoldDB" id="A0A3P8X4B4"/>
<reference evidence="7" key="3">
    <citation type="submission" date="2025-09" db="UniProtKB">
        <authorList>
            <consortium name="Ensembl"/>
        </authorList>
    </citation>
    <scope>IDENTIFICATION</scope>
</reference>
<dbReference type="SMART" id="SM00692">
    <property type="entry name" value="DM3"/>
    <property type="match status" value="1"/>
</dbReference>
<reference evidence="7 8" key="1">
    <citation type="journal article" date="2014" name="Nat. Genet.">
        <title>Whole-genome sequence of a flatfish provides insights into ZW sex chromosome evolution and adaptation to a benthic lifestyle.</title>
        <authorList>
            <person name="Chen S."/>
            <person name="Zhang G."/>
            <person name="Shao C."/>
            <person name="Huang Q."/>
            <person name="Liu G."/>
            <person name="Zhang P."/>
            <person name="Song W."/>
            <person name="An N."/>
            <person name="Chalopin D."/>
            <person name="Volff J.N."/>
            <person name="Hong Y."/>
            <person name="Li Q."/>
            <person name="Sha Z."/>
            <person name="Zhou H."/>
            <person name="Xie M."/>
            <person name="Yu Q."/>
            <person name="Liu Y."/>
            <person name="Xiang H."/>
            <person name="Wang N."/>
            <person name="Wu K."/>
            <person name="Yang C."/>
            <person name="Zhou Q."/>
            <person name="Liao X."/>
            <person name="Yang L."/>
            <person name="Hu Q."/>
            <person name="Zhang J."/>
            <person name="Meng L."/>
            <person name="Jin L."/>
            <person name="Tian Y."/>
            <person name="Lian J."/>
            <person name="Yang J."/>
            <person name="Miao G."/>
            <person name="Liu S."/>
            <person name="Liang Z."/>
            <person name="Yan F."/>
            <person name="Li Y."/>
            <person name="Sun B."/>
            <person name="Zhang H."/>
            <person name="Zhang J."/>
            <person name="Zhu Y."/>
            <person name="Du M."/>
            <person name="Zhao Y."/>
            <person name="Schartl M."/>
            <person name="Tang Q."/>
            <person name="Wang J."/>
        </authorList>
    </citation>
    <scope>NUCLEOTIDE SEQUENCE</scope>
</reference>
<dbReference type="PANTHER" id="PTHR46927">
    <property type="entry name" value="AGAP005574-PA"/>
    <property type="match status" value="1"/>
</dbReference>
<dbReference type="GO" id="GO:0003677">
    <property type="term" value="F:DNA binding"/>
    <property type="evidence" value="ECO:0007669"/>
    <property type="project" value="UniProtKB-UniRule"/>
</dbReference>
<keyword evidence="8" id="KW-1185">Reference proteome</keyword>
<dbReference type="Gene3D" id="6.20.210.20">
    <property type="entry name" value="THAP domain"/>
    <property type="match status" value="1"/>
</dbReference>
<evidence type="ECO:0000256" key="2">
    <source>
        <dbReference type="ARBA" id="ARBA00022771"/>
    </source>
</evidence>
<dbReference type="InterPro" id="IPR052224">
    <property type="entry name" value="THAP_domain_protein"/>
</dbReference>
<dbReference type="Proteomes" id="UP000265120">
    <property type="component" value="Chromosome 8"/>
</dbReference>
<evidence type="ECO:0000256" key="1">
    <source>
        <dbReference type="ARBA" id="ARBA00022723"/>
    </source>
</evidence>
<sequence>MTRYCVALGCSFVSKSNQKSEISLHSFPSDEPRRTEWQKACGRTQLPIDPRLCSQHFLNDAFEFCSRPRKLKPSAIPTIFYHESAKSLKQTRARACR</sequence>
<organism evidence="7 8">
    <name type="scientific">Cynoglossus semilaevis</name>
    <name type="common">Tongue sole</name>
    <dbReference type="NCBI Taxonomy" id="244447"/>
    <lineage>
        <taxon>Eukaryota</taxon>
        <taxon>Metazoa</taxon>
        <taxon>Chordata</taxon>
        <taxon>Craniata</taxon>
        <taxon>Vertebrata</taxon>
        <taxon>Euteleostomi</taxon>
        <taxon>Actinopterygii</taxon>
        <taxon>Neopterygii</taxon>
        <taxon>Teleostei</taxon>
        <taxon>Neoteleostei</taxon>
        <taxon>Acanthomorphata</taxon>
        <taxon>Carangaria</taxon>
        <taxon>Pleuronectiformes</taxon>
        <taxon>Pleuronectoidei</taxon>
        <taxon>Cynoglossidae</taxon>
        <taxon>Cynoglossinae</taxon>
        <taxon>Cynoglossus</taxon>
    </lineage>
</organism>
<reference evidence="7" key="2">
    <citation type="submission" date="2025-08" db="UniProtKB">
        <authorList>
            <consortium name="Ensembl"/>
        </authorList>
    </citation>
    <scope>IDENTIFICATION</scope>
</reference>
<dbReference type="PROSITE" id="PS50950">
    <property type="entry name" value="ZF_THAP"/>
    <property type="match status" value="1"/>
</dbReference>
<dbReference type="STRING" id="244447.ENSCSEP00000031920"/>
<dbReference type="GO" id="GO:0008270">
    <property type="term" value="F:zinc ion binding"/>
    <property type="evidence" value="ECO:0007669"/>
    <property type="project" value="UniProtKB-KW"/>
</dbReference>
<keyword evidence="1" id="KW-0479">Metal-binding</keyword>